<evidence type="ECO:0000256" key="11">
    <source>
        <dbReference type="ARBA" id="ARBA00023139"/>
    </source>
</evidence>
<evidence type="ECO:0000256" key="5">
    <source>
        <dbReference type="ARBA" id="ARBA00022787"/>
    </source>
</evidence>
<evidence type="ECO:0000256" key="20">
    <source>
        <dbReference type="ARBA" id="ARBA00069748"/>
    </source>
</evidence>
<dbReference type="GO" id="GO:0004464">
    <property type="term" value="F:leukotriene-C4 synthase activity"/>
    <property type="evidence" value="ECO:0007669"/>
    <property type="project" value="UniProtKB-EC"/>
</dbReference>
<keyword evidence="3 24" id="KW-0808">Transferase</keyword>
<keyword evidence="6 23" id="KW-1133">Transmembrane helix</keyword>
<evidence type="ECO:0000256" key="23">
    <source>
        <dbReference type="SAM" id="Phobius"/>
    </source>
</evidence>
<keyword evidence="5" id="KW-1000">Mitochondrion outer membrane</keyword>
<proteinExistence type="evidence at transcript level"/>
<evidence type="ECO:0000256" key="6">
    <source>
        <dbReference type="ARBA" id="ARBA00022989"/>
    </source>
</evidence>
<dbReference type="Gene3D" id="1.20.120.550">
    <property type="entry name" value="Membrane associated eicosanoid/glutathione metabolism-like domain"/>
    <property type="match status" value="1"/>
</dbReference>
<protein>
    <recommendedName>
        <fullName evidence="20">Glutathione S-transferase 3, mitochondrial</fullName>
        <ecNumber evidence="16">4.4.1.20</ecNumber>
    </recommendedName>
    <alternativeName>
        <fullName evidence="21">Glutathione peroxidase MGST3</fullName>
    </alternativeName>
    <alternativeName>
        <fullName evidence="22">LTC4 synthase MGST3</fullName>
    </alternativeName>
</protein>
<evidence type="ECO:0000256" key="1">
    <source>
        <dbReference type="ARBA" id="ARBA00004374"/>
    </source>
</evidence>
<keyword evidence="11" id="KW-0564">Palmitate</keyword>
<evidence type="ECO:0000256" key="12">
    <source>
        <dbReference type="ARBA" id="ARBA00023239"/>
    </source>
</evidence>
<keyword evidence="12" id="KW-0456">Lyase</keyword>
<reference evidence="24" key="1">
    <citation type="submission" date="2013-09" db="EMBL/GenBank/DDBJ databases">
        <title>Molecular characterization and functional divergence of glutathione S-transferase from Locusta migratoria.</title>
        <authorList>
            <person name="Zhang X.Y."/>
        </authorList>
    </citation>
    <scope>NUCLEOTIDE SEQUENCE</scope>
</reference>
<evidence type="ECO:0000256" key="9">
    <source>
        <dbReference type="ARBA" id="ARBA00023128"/>
    </source>
</evidence>
<keyword evidence="4 23" id="KW-0812">Transmembrane</keyword>
<evidence type="ECO:0000256" key="8">
    <source>
        <dbReference type="ARBA" id="ARBA00023098"/>
    </source>
</evidence>
<feature type="transmembrane region" description="Helical" evidence="23">
    <location>
        <begin position="70"/>
        <end position="94"/>
    </location>
</feature>
<dbReference type="AlphaFoldDB" id="V9Q323"/>
<dbReference type="GO" id="GO:0005783">
    <property type="term" value="C:endoplasmic reticulum"/>
    <property type="evidence" value="ECO:0007669"/>
    <property type="project" value="TreeGrafter"/>
</dbReference>
<keyword evidence="7" id="KW-0560">Oxidoreductase</keyword>
<dbReference type="GO" id="GO:0005635">
    <property type="term" value="C:nuclear envelope"/>
    <property type="evidence" value="ECO:0007669"/>
    <property type="project" value="TreeGrafter"/>
</dbReference>
<evidence type="ECO:0000256" key="21">
    <source>
        <dbReference type="ARBA" id="ARBA00075145"/>
    </source>
</evidence>
<evidence type="ECO:0000256" key="19">
    <source>
        <dbReference type="ARBA" id="ARBA00051411"/>
    </source>
</evidence>
<evidence type="ECO:0000256" key="3">
    <source>
        <dbReference type="ARBA" id="ARBA00022679"/>
    </source>
</evidence>
<feature type="transmembrane region" description="Helical" evidence="23">
    <location>
        <begin position="12"/>
        <end position="29"/>
    </location>
</feature>
<dbReference type="GO" id="GO:0006691">
    <property type="term" value="P:leukotriene metabolic process"/>
    <property type="evidence" value="ECO:0007669"/>
    <property type="project" value="UniProtKB-ARBA"/>
</dbReference>
<evidence type="ECO:0000256" key="14">
    <source>
        <dbReference type="ARBA" id="ARBA00037884"/>
    </source>
</evidence>
<comment type="pathway">
    <text evidence="15">Lipid metabolism; arachidonate metabolism.</text>
</comment>
<evidence type="ECO:0000256" key="13">
    <source>
        <dbReference type="ARBA" id="ARBA00023288"/>
    </source>
</evidence>
<dbReference type="GO" id="GO:0004364">
    <property type="term" value="F:glutathione transferase activity"/>
    <property type="evidence" value="ECO:0007669"/>
    <property type="project" value="TreeGrafter"/>
</dbReference>
<dbReference type="InterPro" id="IPR050997">
    <property type="entry name" value="MAPEG"/>
</dbReference>
<accession>V9Q323</accession>
<evidence type="ECO:0000256" key="2">
    <source>
        <dbReference type="ARBA" id="ARBA00010459"/>
    </source>
</evidence>
<organism evidence="24">
    <name type="scientific">Locusta migratoria</name>
    <name type="common">Migratory locust</name>
    <dbReference type="NCBI Taxonomy" id="7004"/>
    <lineage>
        <taxon>Eukaryota</taxon>
        <taxon>Metazoa</taxon>
        <taxon>Ecdysozoa</taxon>
        <taxon>Arthropoda</taxon>
        <taxon>Hexapoda</taxon>
        <taxon>Insecta</taxon>
        <taxon>Pterygota</taxon>
        <taxon>Neoptera</taxon>
        <taxon>Polyneoptera</taxon>
        <taxon>Orthoptera</taxon>
        <taxon>Caelifera</taxon>
        <taxon>Acrididea</taxon>
        <taxon>Acridomorpha</taxon>
        <taxon>Acridoidea</taxon>
        <taxon>Acrididae</taxon>
        <taxon>Oedipodinae</taxon>
        <taxon>Locusta</taxon>
    </lineage>
</organism>
<keyword evidence="8" id="KW-0443">Lipid metabolism</keyword>
<evidence type="ECO:0000313" key="24">
    <source>
        <dbReference type="EMBL" id="AHC08054.1"/>
    </source>
</evidence>
<dbReference type="SUPFAM" id="SSF161084">
    <property type="entry name" value="MAPEG domain-like"/>
    <property type="match status" value="1"/>
</dbReference>
<comment type="catalytic activity">
    <reaction evidence="18">
        <text>leukotriene C4 = leukotriene A4 + glutathione</text>
        <dbReference type="Rhea" id="RHEA:17617"/>
        <dbReference type="ChEBI" id="CHEBI:57463"/>
        <dbReference type="ChEBI" id="CHEBI:57925"/>
        <dbReference type="ChEBI" id="CHEBI:57973"/>
        <dbReference type="EC" id="4.4.1.20"/>
    </reaction>
    <physiologicalReaction direction="right-to-left" evidence="18">
        <dbReference type="Rhea" id="RHEA:17619"/>
    </physiologicalReaction>
</comment>
<keyword evidence="10 23" id="KW-0472">Membrane</keyword>
<name>V9Q323_LOCMI</name>
<dbReference type="PANTHER" id="PTHR10250:SF26">
    <property type="entry name" value="GLUTATHIONE S-TRANSFERASE 3, MITOCHONDRIAL"/>
    <property type="match status" value="1"/>
</dbReference>
<comment type="catalytic activity">
    <reaction evidence="19">
        <text>15-deoxy-Delta(12,14)-prostaglandin J2 + glutathione = 15-deoxy-Delta(12,14)-prostaglandin J2-S-(R)-glutathione</text>
        <dbReference type="Rhea" id="RHEA:75963"/>
        <dbReference type="ChEBI" id="CHEBI:57925"/>
        <dbReference type="ChEBI" id="CHEBI:85236"/>
        <dbReference type="ChEBI" id="CHEBI:194498"/>
    </reaction>
    <physiologicalReaction direction="left-to-right" evidence="19">
        <dbReference type="Rhea" id="RHEA:75964"/>
    </physiologicalReaction>
</comment>
<dbReference type="InterPro" id="IPR023352">
    <property type="entry name" value="MAPEG-like_dom_sf"/>
</dbReference>
<sequence length="139" mass="15293">MITLQVPSQYGYCVLVAVGSIFVLMWKGIKVGVARKKFNIPYPTMYSKDNDQFNCIQRAHQNTLENYPQFLTLLLLGGLEHPVVSAAAGCVWLAGRIAYAKGYYTGNPAKRMQGGFAYLGLLVLLGTSVKFSLRLLGVV</sequence>
<evidence type="ECO:0000256" key="22">
    <source>
        <dbReference type="ARBA" id="ARBA00076908"/>
    </source>
</evidence>
<evidence type="ECO:0000256" key="10">
    <source>
        <dbReference type="ARBA" id="ARBA00023136"/>
    </source>
</evidence>
<dbReference type="GO" id="GO:0006629">
    <property type="term" value="P:lipid metabolic process"/>
    <property type="evidence" value="ECO:0007669"/>
    <property type="project" value="UniProtKB-KW"/>
</dbReference>
<dbReference type="GO" id="GO:0004602">
    <property type="term" value="F:glutathione peroxidase activity"/>
    <property type="evidence" value="ECO:0007669"/>
    <property type="project" value="TreeGrafter"/>
</dbReference>
<dbReference type="PANTHER" id="PTHR10250">
    <property type="entry name" value="MICROSOMAL GLUTATHIONE S-TRANSFERASE"/>
    <property type="match status" value="1"/>
</dbReference>
<evidence type="ECO:0000256" key="17">
    <source>
        <dbReference type="ARBA" id="ARBA00043664"/>
    </source>
</evidence>
<dbReference type="EC" id="4.4.1.20" evidence="16"/>
<keyword evidence="13" id="KW-0449">Lipoprotein</keyword>
<dbReference type="InterPro" id="IPR001129">
    <property type="entry name" value="Membr-assoc_MAPEG"/>
</dbReference>
<comment type="subcellular location">
    <subcellularLocation>
        <location evidence="1">Mitochondrion outer membrane</location>
        <topology evidence="1">Multi-pass membrane protein</topology>
    </subcellularLocation>
</comment>
<dbReference type="EMBL" id="KF680492">
    <property type="protein sequence ID" value="AHC08054.1"/>
    <property type="molecule type" value="mRNA"/>
</dbReference>
<dbReference type="Pfam" id="PF01124">
    <property type="entry name" value="MAPEG"/>
    <property type="match status" value="1"/>
</dbReference>
<comment type="similarity">
    <text evidence="2">Belongs to the MAPEG family.</text>
</comment>
<evidence type="ECO:0000256" key="18">
    <source>
        <dbReference type="ARBA" id="ARBA00049298"/>
    </source>
</evidence>
<comment type="pathway">
    <text evidence="14">Lipid metabolism; leukotriene C4 biosynthesis.</text>
</comment>
<keyword evidence="9" id="KW-0496">Mitochondrion</keyword>
<evidence type="ECO:0000256" key="16">
    <source>
        <dbReference type="ARBA" id="ARBA00039056"/>
    </source>
</evidence>
<comment type="catalytic activity">
    <reaction evidence="17">
        <text>(5S)-hydroperoxy-(6E,8Z,11Z,14Z)-eicosatetraenoate + 2 glutathione = (5S)-hydroxy-(6E,8Z,11Z,14Z)-eicosatetraenoate + glutathione disulfide + H2O</text>
        <dbReference type="Rhea" id="RHEA:48620"/>
        <dbReference type="ChEBI" id="CHEBI:15377"/>
        <dbReference type="ChEBI" id="CHEBI:57450"/>
        <dbReference type="ChEBI" id="CHEBI:57925"/>
        <dbReference type="ChEBI" id="CHEBI:58297"/>
        <dbReference type="ChEBI" id="CHEBI:90632"/>
    </reaction>
    <physiologicalReaction direction="left-to-right" evidence="17">
        <dbReference type="Rhea" id="RHEA:48621"/>
    </physiologicalReaction>
</comment>
<dbReference type="GO" id="GO:0005741">
    <property type="term" value="C:mitochondrial outer membrane"/>
    <property type="evidence" value="ECO:0007669"/>
    <property type="project" value="UniProtKB-SubCell"/>
</dbReference>
<evidence type="ECO:0000256" key="15">
    <source>
        <dbReference type="ARBA" id="ARBA00037916"/>
    </source>
</evidence>
<evidence type="ECO:0000256" key="4">
    <source>
        <dbReference type="ARBA" id="ARBA00022692"/>
    </source>
</evidence>
<gene>
    <name evidence="24" type="primary">MAPEG4</name>
</gene>
<dbReference type="FunFam" id="1.20.120.550:FF:000004">
    <property type="entry name" value="Microsomal glutathione S-transferase 3"/>
    <property type="match status" value="1"/>
</dbReference>
<evidence type="ECO:0000256" key="7">
    <source>
        <dbReference type="ARBA" id="ARBA00023002"/>
    </source>
</evidence>
<feature type="transmembrane region" description="Helical" evidence="23">
    <location>
        <begin position="115"/>
        <end position="133"/>
    </location>
</feature>